<dbReference type="EMBL" id="SJPP01000002">
    <property type="protein sequence ID" value="TWU09007.1"/>
    <property type="molecule type" value="Genomic_DNA"/>
</dbReference>
<dbReference type="AlphaFoldDB" id="A0A5C6BBA7"/>
<dbReference type="InterPro" id="IPR017850">
    <property type="entry name" value="Alkaline_phosphatase_core_sf"/>
</dbReference>
<organism evidence="1 2">
    <name type="scientific">Symmachiella macrocystis</name>
    <dbReference type="NCBI Taxonomy" id="2527985"/>
    <lineage>
        <taxon>Bacteria</taxon>
        <taxon>Pseudomonadati</taxon>
        <taxon>Planctomycetota</taxon>
        <taxon>Planctomycetia</taxon>
        <taxon>Planctomycetales</taxon>
        <taxon>Planctomycetaceae</taxon>
        <taxon>Symmachiella</taxon>
    </lineage>
</organism>
<evidence type="ECO:0008006" key="3">
    <source>
        <dbReference type="Google" id="ProtNLM"/>
    </source>
</evidence>
<comment type="caution">
    <text evidence="1">The sequence shown here is derived from an EMBL/GenBank/DDBJ whole genome shotgun (WGS) entry which is preliminary data.</text>
</comment>
<evidence type="ECO:0000313" key="2">
    <source>
        <dbReference type="Proteomes" id="UP000320735"/>
    </source>
</evidence>
<sequence length="477" mass="51842">MGTVSRMNPHIDKCPGRRPRLFSRRSMLKSSANGFGMLALSALMSERAYGAPTTGPHFAPTAKNVIFCFLDGGVSHVDSFDPKPKLAEVDDQPAGEIDNPTANVNRKWLKSPWKFAKHGESELPVSELFPHIASCVDDLAVIRSMKADLPIHSTGVLFLHTGSNVAGRPSLGSWASYGLGSENQNLPGFVVLNFGVIPCGGLENYSSGFLPASYQATLLNADGPPLENITPGDSRAGVQRAKLDLLKLQDRAFAETLGGNDAVESAVKNYELAYRMQSLVPDVLDLSRETKATHALYAIDSKVDSQRLYGIQCLRARRLIESGVRFVEITCPPGASNGTWDQHGSLKKMHEKNALDTDQAIAGLIKDLKARGLFDETLIVWAGEFGRTPHAASRDGRDHHPEGFTVWLAGGGVKGSVVHGATDELGMHAVENVCTMHDLHATILHLLGLDHQRLTYRHGGRDFRLTDVHGEVIHEIL</sequence>
<dbReference type="Pfam" id="PF07394">
    <property type="entry name" value="DUF1501"/>
    <property type="match status" value="1"/>
</dbReference>
<dbReference type="PANTHER" id="PTHR43737:SF1">
    <property type="entry name" value="DUF1501 DOMAIN-CONTAINING PROTEIN"/>
    <property type="match status" value="1"/>
</dbReference>
<keyword evidence="2" id="KW-1185">Reference proteome</keyword>
<evidence type="ECO:0000313" key="1">
    <source>
        <dbReference type="EMBL" id="TWU09007.1"/>
    </source>
</evidence>
<proteinExistence type="predicted"/>
<dbReference type="PANTHER" id="PTHR43737">
    <property type="entry name" value="BLL7424 PROTEIN"/>
    <property type="match status" value="1"/>
</dbReference>
<gene>
    <name evidence="1" type="ORF">CA54_42470</name>
</gene>
<accession>A0A5C6BBA7</accession>
<dbReference type="Gene3D" id="3.40.720.10">
    <property type="entry name" value="Alkaline Phosphatase, subunit A"/>
    <property type="match status" value="1"/>
</dbReference>
<reference evidence="1 2" key="1">
    <citation type="submission" date="2019-02" db="EMBL/GenBank/DDBJ databases">
        <title>Deep-cultivation of Planctomycetes and their phenomic and genomic characterization uncovers novel biology.</title>
        <authorList>
            <person name="Wiegand S."/>
            <person name="Jogler M."/>
            <person name="Boedeker C."/>
            <person name="Pinto D."/>
            <person name="Vollmers J."/>
            <person name="Rivas-Marin E."/>
            <person name="Kohn T."/>
            <person name="Peeters S.H."/>
            <person name="Heuer A."/>
            <person name="Rast P."/>
            <person name="Oberbeckmann S."/>
            <person name="Bunk B."/>
            <person name="Jeske O."/>
            <person name="Meyerdierks A."/>
            <person name="Storesund J.E."/>
            <person name="Kallscheuer N."/>
            <person name="Luecker S."/>
            <person name="Lage O.M."/>
            <person name="Pohl T."/>
            <person name="Merkel B.J."/>
            <person name="Hornburger P."/>
            <person name="Mueller R.-W."/>
            <person name="Bruemmer F."/>
            <person name="Labrenz M."/>
            <person name="Spormann A.M."/>
            <person name="Op Den Camp H."/>
            <person name="Overmann J."/>
            <person name="Amann R."/>
            <person name="Jetten M.S.M."/>
            <person name="Mascher T."/>
            <person name="Medema M.H."/>
            <person name="Devos D.P."/>
            <person name="Kaster A.-K."/>
            <person name="Ovreas L."/>
            <person name="Rohde M."/>
            <person name="Galperin M.Y."/>
            <person name="Jogler C."/>
        </authorList>
    </citation>
    <scope>NUCLEOTIDE SEQUENCE [LARGE SCALE GENOMIC DNA]</scope>
    <source>
        <strain evidence="1 2">CA54</strain>
    </source>
</reference>
<dbReference type="InterPro" id="IPR010869">
    <property type="entry name" value="DUF1501"/>
</dbReference>
<name>A0A5C6BBA7_9PLAN</name>
<protein>
    <recommendedName>
        <fullName evidence="3">Sulfatase</fullName>
    </recommendedName>
</protein>
<dbReference type="Proteomes" id="UP000320735">
    <property type="component" value="Unassembled WGS sequence"/>
</dbReference>
<dbReference type="SUPFAM" id="SSF53649">
    <property type="entry name" value="Alkaline phosphatase-like"/>
    <property type="match status" value="1"/>
</dbReference>